<keyword evidence="8 14" id="KW-0547">Nucleotide-binding</keyword>
<feature type="binding site" evidence="14">
    <location>
        <begin position="157"/>
        <end position="164"/>
    </location>
    <ligand>
        <name>ATP</name>
        <dbReference type="ChEBI" id="CHEBI:30616"/>
    </ligand>
</feature>
<evidence type="ECO:0000313" key="18">
    <source>
        <dbReference type="Proteomes" id="UP000782312"/>
    </source>
</evidence>
<evidence type="ECO:0000256" key="5">
    <source>
        <dbReference type="ARBA" id="ARBA00022527"/>
    </source>
</evidence>
<evidence type="ECO:0000256" key="4">
    <source>
        <dbReference type="ARBA" id="ARBA00011643"/>
    </source>
</evidence>
<dbReference type="GO" id="GO:0006109">
    <property type="term" value="P:regulation of carbohydrate metabolic process"/>
    <property type="evidence" value="ECO:0007669"/>
    <property type="project" value="UniProtKB-UniRule"/>
</dbReference>
<dbReference type="Pfam" id="PF02603">
    <property type="entry name" value="Hpr_kinase_N"/>
    <property type="match status" value="1"/>
</dbReference>
<evidence type="ECO:0000256" key="12">
    <source>
        <dbReference type="ARBA" id="ARBA00023268"/>
    </source>
</evidence>
<dbReference type="FunFam" id="3.40.50.300:FF:000174">
    <property type="entry name" value="HPr kinase/phosphorylase"/>
    <property type="match status" value="1"/>
</dbReference>
<comment type="similarity">
    <text evidence="3 14">Belongs to the HPrK/P family.</text>
</comment>
<name>A0A932MN81_UNCTE</name>
<dbReference type="InterPro" id="IPR028979">
    <property type="entry name" value="Ser_kin/Pase_Hpr-like_N_sf"/>
</dbReference>
<feature type="active site" description="Proton acceptor; for phosphorylation activity. Proton donor; for dephosphorylation activity" evidence="14">
    <location>
        <position position="181"/>
    </location>
</feature>
<dbReference type="InterPro" id="IPR011104">
    <property type="entry name" value="Hpr_kin/Pase_C"/>
</dbReference>
<gene>
    <name evidence="14 17" type="primary">hprK</name>
    <name evidence="17" type="ORF">HYZ11_15870</name>
</gene>
<sequence>MSQLSIAQLLEDLREDLGLELLAGKAGLGRAIRHTRYQKNGLPLAGFLEELHTDRVQIWGNTEIHYLNSMAPEALDRAVSRFFRLPVCTVLAMGGGYIPSRVVEVADQEHLPLLRSPLPGSEVLPRLQSYLENHLSPHARLHGVLVDLYGVGVLIQGRSGIGKSECALHLVTRGHRLVADDVVDIQLRGPDLVGRSTDLLKHHIEVRGLGILNLKDLFGVVAIRYEKNVELLVELVPWSPDTPFERLGIDLQMREILGRDLPLVRIPVAPGRNIPTLIEVAARNLLLQRMGFFSAEEFSRSLTAQIATESLRHPAGDREGGKGV</sequence>
<feature type="binding site" evidence="14">
    <location>
        <position position="164"/>
    </location>
    <ligand>
        <name>Mg(2+)</name>
        <dbReference type="ChEBI" id="CHEBI:18420"/>
    </ligand>
</feature>
<dbReference type="Gene3D" id="3.40.50.300">
    <property type="entry name" value="P-loop containing nucleotide triphosphate hydrolases"/>
    <property type="match status" value="1"/>
</dbReference>
<evidence type="ECO:0000313" key="17">
    <source>
        <dbReference type="EMBL" id="MBI3129084.1"/>
    </source>
</evidence>
<dbReference type="Gene3D" id="3.40.1390.20">
    <property type="entry name" value="HprK N-terminal domain-like"/>
    <property type="match status" value="1"/>
</dbReference>
<dbReference type="EMBL" id="JACPUR010000038">
    <property type="protein sequence ID" value="MBI3129084.1"/>
    <property type="molecule type" value="Genomic_DNA"/>
</dbReference>
<comment type="domain">
    <text evidence="14">The Walker A ATP-binding motif also binds Pi and PPi.</text>
</comment>
<evidence type="ECO:0000256" key="8">
    <source>
        <dbReference type="ARBA" id="ARBA00022741"/>
    </source>
</evidence>
<comment type="catalytic activity">
    <reaction evidence="13 14">
        <text>[HPr protein]-O-phospho-L-serine + phosphate + H(+) = [HPr protein]-L-serine + diphosphate</text>
        <dbReference type="Rhea" id="RHEA:46604"/>
        <dbReference type="Rhea" id="RHEA-COMP:11602"/>
        <dbReference type="Rhea" id="RHEA-COMP:11603"/>
        <dbReference type="ChEBI" id="CHEBI:15378"/>
        <dbReference type="ChEBI" id="CHEBI:29999"/>
        <dbReference type="ChEBI" id="CHEBI:33019"/>
        <dbReference type="ChEBI" id="CHEBI:43474"/>
        <dbReference type="ChEBI" id="CHEBI:83421"/>
    </reaction>
</comment>
<keyword evidence="10 14" id="KW-0067">ATP-binding</keyword>
<reference evidence="17" key="1">
    <citation type="submission" date="2020-07" db="EMBL/GenBank/DDBJ databases">
        <title>Huge and variable diversity of episymbiotic CPR bacteria and DPANN archaea in groundwater ecosystems.</title>
        <authorList>
            <person name="He C.Y."/>
            <person name="Keren R."/>
            <person name="Whittaker M."/>
            <person name="Farag I.F."/>
            <person name="Doudna J."/>
            <person name="Cate J.H.D."/>
            <person name="Banfield J.F."/>
        </authorList>
    </citation>
    <scope>NUCLEOTIDE SEQUENCE</scope>
    <source>
        <strain evidence="17">NC_groundwater_763_Ag_S-0.2um_68_21</strain>
    </source>
</reference>
<dbReference type="HAMAP" id="MF_01249">
    <property type="entry name" value="HPr_kinase"/>
    <property type="match status" value="1"/>
</dbReference>
<evidence type="ECO:0000256" key="1">
    <source>
        <dbReference type="ARBA" id="ARBA00001120"/>
    </source>
</evidence>
<evidence type="ECO:0000256" key="9">
    <source>
        <dbReference type="ARBA" id="ARBA00022777"/>
    </source>
</evidence>
<dbReference type="SUPFAM" id="SSF75138">
    <property type="entry name" value="HprK N-terminal domain-like"/>
    <property type="match status" value="1"/>
</dbReference>
<dbReference type="Proteomes" id="UP000782312">
    <property type="component" value="Unassembled WGS sequence"/>
</dbReference>
<evidence type="ECO:0000256" key="11">
    <source>
        <dbReference type="ARBA" id="ARBA00022842"/>
    </source>
</evidence>
<protein>
    <recommendedName>
        <fullName evidence="14">HPr kinase/phosphorylase</fullName>
        <shortName evidence="14">HPrK/P</shortName>
        <ecNumber evidence="14">2.7.11.-</ecNumber>
        <ecNumber evidence="14">2.7.4.-</ecNumber>
    </recommendedName>
    <alternativeName>
        <fullName evidence="14">HPr(Ser) kinase/phosphorylase</fullName>
    </alternativeName>
</protein>
<dbReference type="InterPro" id="IPR011126">
    <property type="entry name" value="Hpr_kin/Pase_Hpr_N"/>
</dbReference>
<evidence type="ECO:0000256" key="3">
    <source>
        <dbReference type="ARBA" id="ARBA00006883"/>
    </source>
</evidence>
<feature type="active site" evidence="14">
    <location>
        <position position="142"/>
    </location>
</feature>
<dbReference type="AlphaFoldDB" id="A0A932MN81"/>
<evidence type="ECO:0000256" key="7">
    <source>
        <dbReference type="ARBA" id="ARBA00022723"/>
    </source>
</evidence>
<dbReference type="PANTHER" id="PTHR30305:SF1">
    <property type="entry name" value="HPR KINASE_PHOSPHORYLASE"/>
    <property type="match status" value="1"/>
</dbReference>
<dbReference type="EC" id="2.7.11.-" evidence="14"/>
<evidence type="ECO:0000256" key="6">
    <source>
        <dbReference type="ARBA" id="ARBA00022679"/>
    </source>
</evidence>
<dbReference type="GO" id="GO:0005524">
    <property type="term" value="F:ATP binding"/>
    <property type="evidence" value="ECO:0007669"/>
    <property type="project" value="UniProtKB-UniRule"/>
</dbReference>
<evidence type="ECO:0000259" key="16">
    <source>
        <dbReference type="Pfam" id="PF07475"/>
    </source>
</evidence>
<evidence type="ECO:0000256" key="14">
    <source>
        <dbReference type="HAMAP-Rule" id="MF_01249"/>
    </source>
</evidence>
<feature type="active site" evidence="14">
    <location>
        <position position="163"/>
    </location>
</feature>
<dbReference type="CDD" id="cd01918">
    <property type="entry name" value="HprK_C"/>
    <property type="match status" value="1"/>
</dbReference>
<comment type="function">
    <text evidence="14">Catalyzes the ATP- as well as the pyrophosphate-dependent phosphorylation of a specific serine residue in HPr, a phosphocarrier protein of the phosphoenolpyruvate-dependent sugar phosphotransferase system (PTS). HprK/P also catalyzes the pyrophosphate-producing, inorganic phosphate-dependent dephosphorylation (phosphorolysis) of seryl-phosphorylated HPr (P-Ser-HPr).</text>
</comment>
<keyword evidence="5 14" id="KW-0723">Serine/threonine-protein kinase</keyword>
<comment type="caution">
    <text evidence="17">The sequence shown here is derived from an EMBL/GenBank/DDBJ whole genome shotgun (WGS) entry which is preliminary data.</text>
</comment>
<dbReference type="SUPFAM" id="SSF53795">
    <property type="entry name" value="PEP carboxykinase-like"/>
    <property type="match status" value="1"/>
</dbReference>
<feature type="region of interest" description="Important for the catalytic mechanism of dephosphorylation" evidence="14">
    <location>
        <begin position="267"/>
        <end position="272"/>
    </location>
</feature>
<feature type="domain" description="HPr kinase/phosphorylase C-terminal" evidence="16">
    <location>
        <begin position="134"/>
        <end position="300"/>
    </location>
</feature>
<dbReference type="InterPro" id="IPR003755">
    <property type="entry name" value="HPr(Ser)_kin/Pase"/>
</dbReference>
<keyword evidence="9 14" id="KW-0418">Kinase</keyword>
<keyword evidence="12 14" id="KW-0511">Multifunctional enzyme</keyword>
<feature type="region of interest" description="Important for the catalytic mechanism of both phosphorylation and dephosphorylation" evidence="14">
    <location>
        <begin position="204"/>
        <end position="213"/>
    </location>
</feature>
<evidence type="ECO:0000259" key="15">
    <source>
        <dbReference type="Pfam" id="PF02603"/>
    </source>
</evidence>
<keyword evidence="6 14" id="KW-0808">Transferase</keyword>
<evidence type="ECO:0000256" key="13">
    <source>
        <dbReference type="ARBA" id="ARBA00047657"/>
    </source>
</evidence>
<dbReference type="NCBIfam" id="TIGR00679">
    <property type="entry name" value="hpr-ser"/>
    <property type="match status" value="1"/>
</dbReference>
<keyword evidence="11 14" id="KW-0460">Magnesium</keyword>
<dbReference type="GO" id="GO:0000287">
    <property type="term" value="F:magnesium ion binding"/>
    <property type="evidence" value="ECO:0007669"/>
    <property type="project" value="UniProtKB-UniRule"/>
</dbReference>
<organism evidence="17 18">
    <name type="scientific">Tectimicrobiota bacterium</name>
    <dbReference type="NCBI Taxonomy" id="2528274"/>
    <lineage>
        <taxon>Bacteria</taxon>
        <taxon>Pseudomonadati</taxon>
        <taxon>Nitrospinota/Tectimicrobiota group</taxon>
        <taxon>Candidatus Tectimicrobiota</taxon>
    </lineage>
</organism>
<dbReference type="PANTHER" id="PTHR30305">
    <property type="entry name" value="PROTEIN YJDM-RELATED"/>
    <property type="match status" value="1"/>
</dbReference>
<feature type="active site" evidence="14">
    <location>
        <position position="246"/>
    </location>
</feature>
<evidence type="ECO:0000256" key="2">
    <source>
        <dbReference type="ARBA" id="ARBA00001946"/>
    </source>
</evidence>
<comment type="cofactor">
    <cofactor evidence="2 14">
        <name>Mg(2+)</name>
        <dbReference type="ChEBI" id="CHEBI:18420"/>
    </cofactor>
</comment>
<dbReference type="GO" id="GO:0004712">
    <property type="term" value="F:protein serine/threonine/tyrosine kinase activity"/>
    <property type="evidence" value="ECO:0007669"/>
    <property type="project" value="UniProtKB-UniRule"/>
</dbReference>
<evidence type="ECO:0000256" key="10">
    <source>
        <dbReference type="ARBA" id="ARBA00022840"/>
    </source>
</evidence>
<dbReference type="Pfam" id="PF07475">
    <property type="entry name" value="Hpr_kinase_C"/>
    <property type="match status" value="1"/>
</dbReference>
<keyword evidence="7 14" id="KW-0479">Metal-binding</keyword>
<comment type="miscellaneous">
    <text evidence="14">Both phosphorylation and phosphorolysis are carried out by the same active site and suggest a common mechanism for both reactions.</text>
</comment>
<comment type="subunit">
    <text evidence="4 14">Homohexamer.</text>
</comment>
<dbReference type="GO" id="GO:0004674">
    <property type="term" value="F:protein serine/threonine kinase activity"/>
    <property type="evidence" value="ECO:0007669"/>
    <property type="project" value="UniProtKB-KW"/>
</dbReference>
<dbReference type="EC" id="2.7.4.-" evidence="14"/>
<feature type="domain" description="HPr(Ser) kinase/phosphorylase N-terminal" evidence="15">
    <location>
        <begin position="11"/>
        <end position="131"/>
    </location>
</feature>
<dbReference type="GO" id="GO:0000155">
    <property type="term" value="F:phosphorelay sensor kinase activity"/>
    <property type="evidence" value="ECO:0007669"/>
    <property type="project" value="InterPro"/>
</dbReference>
<comment type="catalytic activity">
    <reaction evidence="1 14">
        <text>[HPr protein]-L-serine + ATP = [HPr protein]-O-phospho-L-serine + ADP + H(+)</text>
        <dbReference type="Rhea" id="RHEA:46600"/>
        <dbReference type="Rhea" id="RHEA-COMP:11602"/>
        <dbReference type="Rhea" id="RHEA-COMP:11603"/>
        <dbReference type="ChEBI" id="CHEBI:15378"/>
        <dbReference type="ChEBI" id="CHEBI:29999"/>
        <dbReference type="ChEBI" id="CHEBI:30616"/>
        <dbReference type="ChEBI" id="CHEBI:83421"/>
        <dbReference type="ChEBI" id="CHEBI:456216"/>
    </reaction>
</comment>
<feature type="binding site" evidence="14">
    <location>
        <position position="205"/>
    </location>
    <ligand>
        <name>Mg(2+)</name>
        <dbReference type="ChEBI" id="CHEBI:18420"/>
    </ligand>
</feature>
<proteinExistence type="inferred from homology"/>
<dbReference type="InterPro" id="IPR027417">
    <property type="entry name" value="P-loop_NTPase"/>
</dbReference>
<accession>A0A932MN81</accession>